<keyword evidence="3" id="KW-1185">Reference proteome</keyword>
<evidence type="ECO:0000313" key="3">
    <source>
        <dbReference type="Proteomes" id="UP000037460"/>
    </source>
</evidence>
<feature type="chain" id="PRO_5005602520" evidence="1">
    <location>
        <begin position="23"/>
        <end position="91"/>
    </location>
</feature>
<protein>
    <submittedName>
        <fullName evidence="2">Uncharacterized protein</fullName>
    </submittedName>
</protein>
<organism evidence="2 3">
    <name type="scientific">Chrysochromulina tobinii</name>
    <dbReference type="NCBI Taxonomy" id="1460289"/>
    <lineage>
        <taxon>Eukaryota</taxon>
        <taxon>Haptista</taxon>
        <taxon>Haptophyta</taxon>
        <taxon>Prymnesiophyceae</taxon>
        <taxon>Prymnesiales</taxon>
        <taxon>Chrysochromulinaceae</taxon>
        <taxon>Chrysochromulina</taxon>
    </lineage>
</organism>
<gene>
    <name evidence="2" type="ORF">Ctob_015718</name>
</gene>
<proteinExistence type="predicted"/>
<dbReference type="Proteomes" id="UP000037460">
    <property type="component" value="Unassembled WGS sequence"/>
</dbReference>
<accession>A0A0M0KB81</accession>
<evidence type="ECO:0000313" key="2">
    <source>
        <dbReference type="EMBL" id="KOO36095.1"/>
    </source>
</evidence>
<dbReference type="EMBL" id="JWZX01000632">
    <property type="protein sequence ID" value="KOO36095.1"/>
    <property type="molecule type" value="Genomic_DNA"/>
</dbReference>
<sequence length="91" mass="9765">MVGDSTVFQLWLSFALLLGAQLGKNVKKASTVSEITASACGDATRLAFVRNDLVLYTSNVGDLMSAKRCDGFLSMQVTRPECMLIASLLFG</sequence>
<dbReference type="AlphaFoldDB" id="A0A0M0KB81"/>
<evidence type="ECO:0000256" key="1">
    <source>
        <dbReference type="SAM" id="SignalP"/>
    </source>
</evidence>
<comment type="caution">
    <text evidence="2">The sequence shown here is derived from an EMBL/GenBank/DDBJ whole genome shotgun (WGS) entry which is preliminary data.</text>
</comment>
<reference evidence="3" key="1">
    <citation type="journal article" date="2015" name="PLoS Genet.">
        <title>Genome Sequence and Transcriptome Analyses of Chrysochromulina tobin: Metabolic Tools for Enhanced Algal Fitness in the Prominent Order Prymnesiales (Haptophyceae).</title>
        <authorList>
            <person name="Hovde B.T."/>
            <person name="Deodato C.R."/>
            <person name="Hunsperger H.M."/>
            <person name="Ryken S.A."/>
            <person name="Yost W."/>
            <person name="Jha R.K."/>
            <person name="Patterson J."/>
            <person name="Monnat R.J. Jr."/>
            <person name="Barlow S.B."/>
            <person name="Starkenburg S.R."/>
            <person name="Cattolico R.A."/>
        </authorList>
    </citation>
    <scope>NUCLEOTIDE SEQUENCE</scope>
    <source>
        <strain evidence="3">CCMP291</strain>
    </source>
</reference>
<dbReference type="OrthoDB" id="737117at2759"/>
<feature type="signal peptide" evidence="1">
    <location>
        <begin position="1"/>
        <end position="22"/>
    </location>
</feature>
<name>A0A0M0KB81_9EUKA</name>
<keyword evidence="1" id="KW-0732">Signal</keyword>